<evidence type="ECO:0000256" key="6">
    <source>
        <dbReference type="ARBA" id="ARBA00023065"/>
    </source>
</evidence>
<keyword evidence="6" id="KW-0406">Ion transport</keyword>
<evidence type="ECO:0000256" key="5">
    <source>
        <dbReference type="ARBA" id="ARBA00022989"/>
    </source>
</evidence>
<feature type="domain" description="RCK N-terminal" evidence="10">
    <location>
        <begin position="121"/>
        <end position="246"/>
    </location>
</feature>
<comment type="caution">
    <text evidence="11">The sequence shown here is derived from an EMBL/GenBank/DDBJ whole genome shotgun (WGS) entry which is preliminary data.</text>
</comment>
<keyword evidence="7 8" id="KW-0472">Membrane</keyword>
<accession>A0A3N1NWD3</accession>
<feature type="transmembrane region" description="Helical" evidence="8">
    <location>
        <begin position="77"/>
        <end position="101"/>
    </location>
</feature>
<keyword evidence="4 8" id="KW-0812">Transmembrane</keyword>
<dbReference type="InterPro" id="IPR044849">
    <property type="entry name" value="CASTOR/POLLUX/SYM8-like"/>
</dbReference>
<dbReference type="AlphaFoldDB" id="A0A3N1NWD3"/>
<evidence type="ECO:0000256" key="2">
    <source>
        <dbReference type="ARBA" id="ARBA00008577"/>
    </source>
</evidence>
<dbReference type="GO" id="GO:0012505">
    <property type="term" value="C:endomembrane system"/>
    <property type="evidence" value="ECO:0007669"/>
    <property type="project" value="UniProtKB-SubCell"/>
</dbReference>
<sequence length="661" mass="73426">MLPLRFIDRVKFFVERQFVKGALFQLLVVGAIIALISITGGLLAFPAGEGEDVGDAVWWAFLRLTDPGYLGDDQGSWLRFVSTILTVSGYVVFMGTLVAILTRSLIARMTALERGLTPVAFRNHVVIIGWNSRTLPLIRELLSASGSMRQHLLGHDSSRLKLVVLAEDMSALQAEELRAEPGIGRKARQIVLRSGSALQPDALHRAACLNAAAVIIPSDSHELNSLVSADVETIKALMSLDALARRQNVTRPFVVAEIQDLRKLPIARRAYSGPLQVVPGDATIASLMAQNLIHPGLSEVYNELLTDQSGNEFYVRSGEHFAGDSLASIAVRCPRAVICGLLRREEEHWRVQLNAPSDTVVTETDKVVFIAPEFNDTQPLKASGYRLNPLERKALDDKHKPANRLTKKKVLILGWNDRLPALVHELGSYRQYRFELDIVSILPAQERENFIDRYHMGSIKAQCRHIETDFMQEGELYDIEPAQYDSIVLTSSDRVNSGEEADARAIVGQSILEEHLKQTDDPPQLLVELSDPDNAILLGHQRGETIISPLILSHLLAQVALRPELRLVFDELFTEGGAEIYFRPTGDYGIKGSLPFWKLEALVAERGETALGVYYHESHQGRRLQLNPERDAACNLSPQDWLVILTDTGLHKNLPKGAQSQ</sequence>
<dbReference type="InterPro" id="IPR010420">
    <property type="entry name" value="CASTOR/POLLUX/SYM8_dom"/>
</dbReference>
<comment type="subcellular location">
    <subcellularLocation>
        <location evidence="1">Endomembrane system</location>
        <topology evidence="1">Multi-pass membrane protein</topology>
    </subcellularLocation>
</comment>
<dbReference type="RefSeq" id="WP_123637359.1">
    <property type="nucleotide sequence ID" value="NZ_RJUK01000001.1"/>
</dbReference>
<dbReference type="Proteomes" id="UP000273643">
    <property type="component" value="Unassembled WGS sequence"/>
</dbReference>
<keyword evidence="3" id="KW-0813">Transport</keyword>
<comment type="similarity">
    <text evidence="2">Belongs to the castor/pollux (TC 1.A.1.23) family.</text>
</comment>
<evidence type="ECO:0000256" key="4">
    <source>
        <dbReference type="ARBA" id="ARBA00022692"/>
    </source>
</evidence>
<dbReference type="Gene3D" id="3.40.50.720">
    <property type="entry name" value="NAD(P)-binding Rossmann-like Domain"/>
    <property type="match status" value="1"/>
</dbReference>
<organism evidence="11 12">
    <name type="scientific">Marinimicrobium koreense</name>
    <dbReference type="NCBI Taxonomy" id="306545"/>
    <lineage>
        <taxon>Bacteria</taxon>
        <taxon>Pseudomonadati</taxon>
        <taxon>Pseudomonadota</taxon>
        <taxon>Gammaproteobacteria</taxon>
        <taxon>Cellvibrionales</taxon>
        <taxon>Cellvibrionaceae</taxon>
        <taxon>Marinimicrobium</taxon>
    </lineage>
</organism>
<dbReference type="EMBL" id="RJUK01000001">
    <property type="protein sequence ID" value="ROQ20139.1"/>
    <property type="molecule type" value="Genomic_DNA"/>
</dbReference>
<keyword evidence="5 8" id="KW-1133">Transmembrane helix</keyword>
<dbReference type="OrthoDB" id="305351at2"/>
<dbReference type="PANTHER" id="PTHR31563">
    <property type="entry name" value="ION CHANNEL POLLUX-RELATED"/>
    <property type="match status" value="1"/>
</dbReference>
<evidence type="ECO:0000256" key="7">
    <source>
        <dbReference type="ARBA" id="ARBA00023136"/>
    </source>
</evidence>
<evidence type="ECO:0000256" key="8">
    <source>
        <dbReference type="SAM" id="Phobius"/>
    </source>
</evidence>
<evidence type="ECO:0000256" key="3">
    <source>
        <dbReference type="ARBA" id="ARBA00022448"/>
    </source>
</evidence>
<dbReference type="GO" id="GO:0006813">
    <property type="term" value="P:potassium ion transport"/>
    <property type="evidence" value="ECO:0007669"/>
    <property type="project" value="InterPro"/>
</dbReference>
<dbReference type="Pfam" id="PF22614">
    <property type="entry name" value="Slo-like_RCK"/>
    <property type="match status" value="1"/>
</dbReference>
<dbReference type="Pfam" id="PF06241">
    <property type="entry name" value="Castor_Poll_mid"/>
    <property type="match status" value="1"/>
</dbReference>
<feature type="domain" description="CASTOR/POLLUX/SYM8 ion channel conserved" evidence="9">
    <location>
        <begin position="284"/>
        <end position="379"/>
    </location>
</feature>
<dbReference type="InterPro" id="IPR003148">
    <property type="entry name" value="RCK_N"/>
</dbReference>
<reference evidence="11 12" key="1">
    <citation type="submission" date="2018-11" db="EMBL/GenBank/DDBJ databases">
        <title>Genomic Encyclopedia of Type Strains, Phase IV (KMG-IV): sequencing the most valuable type-strain genomes for metagenomic binning, comparative biology and taxonomic classification.</title>
        <authorList>
            <person name="Goeker M."/>
        </authorList>
    </citation>
    <scope>NUCLEOTIDE SEQUENCE [LARGE SCALE GENOMIC DNA]</scope>
    <source>
        <strain evidence="11 12">DSM 16974</strain>
    </source>
</reference>
<dbReference type="PANTHER" id="PTHR31563:SF10">
    <property type="entry name" value="ION CHANNEL POLLUX-RELATED"/>
    <property type="match status" value="1"/>
</dbReference>
<name>A0A3N1NWD3_9GAMM</name>
<protein>
    <submittedName>
        <fullName evidence="11">Trk K+ transport system NAD-binding subunit</fullName>
    </submittedName>
</protein>
<evidence type="ECO:0000259" key="9">
    <source>
        <dbReference type="Pfam" id="PF06241"/>
    </source>
</evidence>
<feature type="transmembrane region" description="Helical" evidence="8">
    <location>
        <begin position="21"/>
        <end position="45"/>
    </location>
</feature>
<gene>
    <name evidence="11" type="ORF">EDC38_0737</name>
</gene>
<evidence type="ECO:0000313" key="12">
    <source>
        <dbReference type="Proteomes" id="UP000273643"/>
    </source>
</evidence>
<evidence type="ECO:0000313" key="11">
    <source>
        <dbReference type="EMBL" id="ROQ20139.1"/>
    </source>
</evidence>
<keyword evidence="12" id="KW-1185">Reference proteome</keyword>
<proteinExistence type="inferred from homology"/>
<evidence type="ECO:0000259" key="10">
    <source>
        <dbReference type="Pfam" id="PF22614"/>
    </source>
</evidence>
<evidence type="ECO:0000256" key="1">
    <source>
        <dbReference type="ARBA" id="ARBA00004127"/>
    </source>
</evidence>